<name>E4ZYB5_LEPMJ</name>
<protein>
    <submittedName>
        <fullName evidence="2">Predicted protein</fullName>
    </submittedName>
</protein>
<feature type="region of interest" description="Disordered" evidence="1">
    <location>
        <begin position="183"/>
        <end position="203"/>
    </location>
</feature>
<feature type="compositionally biased region" description="Polar residues" evidence="1">
    <location>
        <begin position="253"/>
        <end position="263"/>
    </location>
</feature>
<proteinExistence type="predicted"/>
<feature type="region of interest" description="Disordered" evidence="1">
    <location>
        <begin position="225"/>
        <end position="293"/>
    </location>
</feature>
<gene>
    <name evidence="2" type="ORF">LEMA_P112790.1</name>
</gene>
<accession>E4ZYB5</accession>
<dbReference type="EMBL" id="FP929128">
    <property type="protein sequence ID" value="CBX96360.1"/>
    <property type="molecule type" value="Genomic_DNA"/>
</dbReference>
<dbReference type="HOGENOM" id="CLU_758801_0_0_1"/>
<feature type="compositionally biased region" description="Acidic residues" evidence="1">
    <location>
        <begin position="228"/>
        <end position="243"/>
    </location>
</feature>
<sequence length="365" mass="39883">MSTPSPPPPPPPPPPLPALPPTPSFLLPSFPFTPSTPLPNHTPATPSPLPVDFLEILENWCIPNLDTSAILPASLIGAAHQKQGTTCSNTVTPGPAPVSPVAPTTPTPTKKPTYPWTDPLRNAILTLSKLTVNQRARAHSLLCTYFAARIREASYKANGTGIYAQLEVCDVDKAIESVRRMRRGREMEMERKREKEEDVGEKRKYSIGDEGWLQARFYSRQLGSVMEGDGDEEGEKEEEEEEEGKGKGRESRQSGNNVQSPPLSNGFHHQRKKLQTSHSHNSTTPDPAHVQGQTDIDSLHPLLTPQTTKRLIHLPPIQTTDINTPTKPVVRLDSTGVRAGRGGDLGLGLNMDMDMDMDMGVGADL</sequence>
<feature type="region of interest" description="Disordered" evidence="1">
    <location>
        <begin position="1"/>
        <end position="43"/>
    </location>
</feature>
<evidence type="ECO:0000313" key="2">
    <source>
        <dbReference type="EMBL" id="CBX96360.1"/>
    </source>
</evidence>
<feature type="region of interest" description="Disordered" evidence="1">
    <location>
        <begin position="85"/>
        <end position="115"/>
    </location>
</feature>
<dbReference type="VEuPathDB" id="FungiDB:LEMA_P112790.1"/>
<evidence type="ECO:0000313" key="3">
    <source>
        <dbReference type="Proteomes" id="UP000002668"/>
    </source>
</evidence>
<evidence type="ECO:0000256" key="1">
    <source>
        <dbReference type="SAM" id="MobiDB-lite"/>
    </source>
</evidence>
<feature type="compositionally biased region" description="Low complexity" evidence="1">
    <location>
        <begin position="24"/>
        <end position="39"/>
    </location>
</feature>
<reference evidence="3" key="1">
    <citation type="journal article" date="2011" name="Nat. Commun.">
        <title>Effector diversification within compartments of the Leptosphaeria maculans genome affected by Repeat-Induced Point mutations.</title>
        <authorList>
            <person name="Rouxel T."/>
            <person name="Grandaubert J."/>
            <person name="Hane J.K."/>
            <person name="Hoede C."/>
            <person name="van de Wouw A.P."/>
            <person name="Couloux A."/>
            <person name="Dominguez V."/>
            <person name="Anthouard V."/>
            <person name="Bally P."/>
            <person name="Bourras S."/>
            <person name="Cozijnsen A.J."/>
            <person name="Ciuffetti L.M."/>
            <person name="Degrave A."/>
            <person name="Dilmaghani A."/>
            <person name="Duret L."/>
            <person name="Fudal I."/>
            <person name="Goodwin S.B."/>
            <person name="Gout L."/>
            <person name="Glaser N."/>
            <person name="Linglin J."/>
            <person name="Kema G.H.J."/>
            <person name="Lapalu N."/>
            <person name="Lawrence C.B."/>
            <person name="May K."/>
            <person name="Meyer M."/>
            <person name="Ollivier B."/>
            <person name="Poulain J."/>
            <person name="Schoch C.L."/>
            <person name="Simon A."/>
            <person name="Spatafora J.W."/>
            <person name="Stachowiak A."/>
            <person name="Turgeon B.G."/>
            <person name="Tyler B.M."/>
            <person name="Vincent D."/>
            <person name="Weissenbach J."/>
            <person name="Amselem J."/>
            <person name="Quesneville H."/>
            <person name="Oliver R.P."/>
            <person name="Wincker P."/>
            <person name="Balesdent M.-H."/>
            <person name="Howlett B.J."/>
        </authorList>
    </citation>
    <scope>NUCLEOTIDE SEQUENCE [LARGE SCALE GENOMIC DNA]</scope>
    <source>
        <strain evidence="3">JN3 / isolate v23.1.3 / race Av1-4-5-6-7-8</strain>
    </source>
</reference>
<dbReference type="Proteomes" id="UP000002668">
    <property type="component" value="Genome"/>
</dbReference>
<dbReference type="AlphaFoldDB" id="E4ZYB5"/>
<dbReference type="InParanoid" id="E4ZYB5"/>
<feature type="compositionally biased region" description="Polar residues" evidence="1">
    <location>
        <begin position="276"/>
        <end position="293"/>
    </location>
</feature>
<feature type="compositionally biased region" description="Pro residues" evidence="1">
    <location>
        <begin position="94"/>
        <end position="106"/>
    </location>
</feature>
<keyword evidence="3" id="KW-1185">Reference proteome</keyword>
<feature type="compositionally biased region" description="Pro residues" evidence="1">
    <location>
        <begin position="1"/>
        <end position="23"/>
    </location>
</feature>
<organism evidence="3">
    <name type="scientific">Leptosphaeria maculans (strain JN3 / isolate v23.1.3 / race Av1-4-5-6-7-8)</name>
    <name type="common">Blackleg fungus</name>
    <name type="synonym">Phoma lingam</name>
    <dbReference type="NCBI Taxonomy" id="985895"/>
    <lineage>
        <taxon>Eukaryota</taxon>
        <taxon>Fungi</taxon>
        <taxon>Dikarya</taxon>
        <taxon>Ascomycota</taxon>
        <taxon>Pezizomycotina</taxon>
        <taxon>Dothideomycetes</taxon>
        <taxon>Pleosporomycetidae</taxon>
        <taxon>Pleosporales</taxon>
        <taxon>Pleosporineae</taxon>
        <taxon>Leptosphaeriaceae</taxon>
        <taxon>Plenodomus</taxon>
        <taxon>Plenodomus lingam/Leptosphaeria maculans species complex</taxon>
    </lineage>
</organism>
<dbReference type="OrthoDB" id="3801260at2759"/>
<dbReference type="STRING" id="985895.E4ZYB5"/>